<dbReference type="InterPro" id="IPR051685">
    <property type="entry name" value="Ycf3/AcsC/BcsC/TPR_MFPF"/>
</dbReference>
<dbReference type="PANTHER" id="PTHR44943">
    <property type="entry name" value="CELLULOSE SYNTHASE OPERON PROTEIN C"/>
    <property type="match status" value="1"/>
</dbReference>
<dbReference type="Gene3D" id="1.10.1660.10">
    <property type="match status" value="1"/>
</dbReference>
<dbReference type="EMBL" id="SJPF01000003">
    <property type="protein sequence ID" value="TWT33195.1"/>
    <property type="molecule type" value="Genomic_DNA"/>
</dbReference>
<feature type="domain" description="HTH merR-type" evidence="4">
    <location>
        <begin position="112"/>
        <end position="180"/>
    </location>
</feature>
<sequence length="397" mass="43974">MADVVCTMTQQHDAAATFSGRRVAFLGKLAGMSRKDAAALLAVAGAKAVERATADIDILVIGENDLPIFGEIDFPSRSIQRAAADGRIEIMQETTLWERLGLLETQQRIQRLYTPAMLADLLGVSKAIIRRWHRRGLIRPVREVRKLPYYDIREVAAAQKLAQLLASGASADHIEKQLAALQSLSSCVDRPLEQLSIIVEGRNVLLRQGEGLVEPGGQMRIDFEKLEPDWLPELTESTPSKRRRSPEELVDLAAEYEDAGQFDAAVEALEAAAADLAESAELYFQLAELYYRSGKAELAIERYAAAIDLEPDFVEARSNLACTLVELEKLDEAIAQFQAAIAIYPDYFDAQYHLARLLDQMGRQQEALPHWEACRFLAPDDALQDEAAERLAGSVDP</sequence>
<dbReference type="GO" id="GO:0006355">
    <property type="term" value="P:regulation of DNA-templated transcription"/>
    <property type="evidence" value="ECO:0007669"/>
    <property type="project" value="InterPro"/>
</dbReference>
<evidence type="ECO:0000256" key="2">
    <source>
        <dbReference type="ARBA" id="ARBA00022803"/>
    </source>
</evidence>
<dbReference type="Pfam" id="PF13429">
    <property type="entry name" value="TPR_15"/>
    <property type="match status" value="1"/>
</dbReference>
<organism evidence="5 6">
    <name type="scientific">Blastopirellula retiformator</name>
    <dbReference type="NCBI Taxonomy" id="2527970"/>
    <lineage>
        <taxon>Bacteria</taxon>
        <taxon>Pseudomonadati</taxon>
        <taxon>Planctomycetota</taxon>
        <taxon>Planctomycetia</taxon>
        <taxon>Pirellulales</taxon>
        <taxon>Pirellulaceae</taxon>
        <taxon>Blastopirellula</taxon>
    </lineage>
</organism>
<dbReference type="OrthoDB" id="261498at2"/>
<protein>
    <submittedName>
        <fullName evidence="5">DNA ligase</fullName>
        <ecNumber evidence="5">6.5.1.2</ecNumber>
    </submittedName>
</protein>
<dbReference type="InterPro" id="IPR036420">
    <property type="entry name" value="BRCT_dom_sf"/>
</dbReference>
<dbReference type="Pfam" id="PF13411">
    <property type="entry name" value="MerR_1"/>
    <property type="match status" value="1"/>
</dbReference>
<dbReference type="SUPFAM" id="SSF46955">
    <property type="entry name" value="Putative DNA-binding domain"/>
    <property type="match status" value="1"/>
</dbReference>
<dbReference type="AlphaFoldDB" id="A0A5C5V617"/>
<feature type="repeat" description="TPR" evidence="3">
    <location>
        <begin position="280"/>
        <end position="313"/>
    </location>
</feature>
<dbReference type="GO" id="GO:0003911">
    <property type="term" value="F:DNA ligase (NAD+) activity"/>
    <property type="evidence" value="ECO:0007669"/>
    <property type="project" value="UniProtKB-EC"/>
</dbReference>
<dbReference type="InterPro" id="IPR019734">
    <property type="entry name" value="TPR_rpt"/>
</dbReference>
<reference evidence="5 6" key="1">
    <citation type="submission" date="2019-02" db="EMBL/GenBank/DDBJ databases">
        <title>Deep-cultivation of Planctomycetes and their phenomic and genomic characterization uncovers novel biology.</title>
        <authorList>
            <person name="Wiegand S."/>
            <person name="Jogler M."/>
            <person name="Boedeker C."/>
            <person name="Pinto D."/>
            <person name="Vollmers J."/>
            <person name="Rivas-Marin E."/>
            <person name="Kohn T."/>
            <person name="Peeters S.H."/>
            <person name="Heuer A."/>
            <person name="Rast P."/>
            <person name="Oberbeckmann S."/>
            <person name="Bunk B."/>
            <person name="Jeske O."/>
            <person name="Meyerdierks A."/>
            <person name="Storesund J.E."/>
            <person name="Kallscheuer N."/>
            <person name="Luecker S."/>
            <person name="Lage O.M."/>
            <person name="Pohl T."/>
            <person name="Merkel B.J."/>
            <person name="Hornburger P."/>
            <person name="Mueller R.-W."/>
            <person name="Bruemmer F."/>
            <person name="Labrenz M."/>
            <person name="Spormann A.M."/>
            <person name="Op Den Camp H."/>
            <person name="Overmann J."/>
            <person name="Amann R."/>
            <person name="Jetten M.S.M."/>
            <person name="Mascher T."/>
            <person name="Medema M.H."/>
            <person name="Devos D.P."/>
            <person name="Kaster A.-K."/>
            <person name="Ovreas L."/>
            <person name="Rohde M."/>
            <person name="Galperin M.Y."/>
            <person name="Jogler C."/>
        </authorList>
    </citation>
    <scope>NUCLEOTIDE SEQUENCE [LARGE SCALE GENOMIC DNA]</scope>
    <source>
        <strain evidence="5 6">Enr8</strain>
    </source>
</reference>
<dbReference type="EC" id="6.5.1.2" evidence="5"/>
<evidence type="ECO:0000313" key="5">
    <source>
        <dbReference type="EMBL" id="TWT33195.1"/>
    </source>
</evidence>
<dbReference type="SMART" id="SM00028">
    <property type="entry name" value="TPR"/>
    <property type="match status" value="4"/>
</dbReference>
<evidence type="ECO:0000313" key="6">
    <source>
        <dbReference type="Proteomes" id="UP000318878"/>
    </source>
</evidence>
<evidence type="ECO:0000259" key="4">
    <source>
        <dbReference type="PROSITE" id="PS50937"/>
    </source>
</evidence>
<dbReference type="SMART" id="SM00422">
    <property type="entry name" value="HTH_MERR"/>
    <property type="match status" value="1"/>
</dbReference>
<dbReference type="SUPFAM" id="SSF48452">
    <property type="entry name" value="TPR-like"/>
    <property type="match status" value="1"/>
</dbReference>
<evidence type="ECO:0000256" key="1">
    <source>
        <dbReference type="ARBA" id="ARBA00022737"/>
    </source>
</evidence>
<dbReference type="InterPro" id="IPR009061">
    <property type="entry name" value="DNA-bd_dom_put_sf"/>
</dbReference>
<keyword evidence="6" id="KW-1185">Reference proteome</keyword>
<dbReference type="PROSITE" id="PS50293">
    <property type="entry name" value="TPR_REGION"/>
    <property type="match status" value="1"/>
</dbReference>
<dbReference type="PANTHER" id="PTHR44943:SF8">
    <property type="entry name" value="TPR REPEAT-CONTAINING PROTEIN MJ0263"/>
    <property type="match status" value="1"/>
</dbReference>
<dbReference type="InterPro" id="IPR011990">
    <property type="entry name" value="TPR-like_helical_dom_sf"/>
</dbReference>
<dbReference type="GO" id="GO:0003677">
    <property type="term" value="F:DNA binding"/>
    <property type="evidence" value="ECO:0007669"/>
    <property type="project" value="InterPro"/>
</dbReference>
<feature type="repeat" description="TPR" evidence="3">
    <location>
        <begin position="314"/>
        <end position="347"/>
    </location>
</feature>
<evidence type="ECO:0000256" key="3">
    <source>
        <dbReference type="PROSITE-ProRule" id="PRU00339"/>
    </source>
</evidence>
<dbReference type="Proteomes" id="UP000318878">
    <property type="component" value="Unassembled WGS sequence"/>
</dbReference>
<dbReference type="Gene3D" id="3.40.50.10190">
    <property type="entry name" value="BRCT domain"/>
    <property type="match status" value="1"/>
</dbReference>
<dbReference type="Gene3D" id="1.25.40.10">
    <property type="entry name" value="Tetratricopeptide repeat domain"/>
    <property type="match status" value="1"/>
</dbReference>
<accession>A0A5C5V617</accession>
<keyword evidence="2 3" id="KW-0802">TPR repeat</keyword>
<keyword evidence="5" id="KW-0436">Ligase</keyword>
<name>A0A5C5V617_9BACT</name>
<dbReference type="SUPFAM" id="SSF52113">
    <property type="entry name" value="BRCT domain"/>
    <property type="match status" value="1"/>
</dbReference>
<dbReference type="PROSITE" id="PS50937">
    <property type="entry name" value="HTH_MERR_2"/>
    <property type="match status" value="1"/>
</dbReference>
<comment type="caution">
    <text evidence="5">The sequence shown here is derived from an EMBL/GenBank/DDBJ whole genome shotgun (WGS) entry which is preliminary data.</text>
</comment>
<proteinExistence type="predicted"/>
<gene>
    <name evidence="5" type="primary">ligA_3</name>
    <name evidence="5" type="ORF">Enr8_30200</name>
</gene>
<dbReference type="InterPro" id="IPR000551">
    <property type="entry name" value="MerR-type_HTH_dom"/>
</dbReference>
<dbReference type="PROSITE" id="PS50005">
    <property type="entry name" value="TPR"/>
    <property type="match status" value="2"/>
</dbReference>
<keyword evidence="1" id="KW-0677">Repeat</keyword>